<dbReference type="InterPro" id="IPR009308">
    <property type="entry name" value="Rhamnose_isomerase"/>
</dbReference>
<dbReference type="NCBIfam" id="TIGR01748">
    <property type="entry name" value="rhaA"/>
    <property type="match status" value="1"/>
</dbReference>
<keyword evidence="1 6" id="KW-0963">Cytoplasm</keyword>
<evidence type="ECO:0000256" key="3">
    <source>
        <dbReference type="ARBA" id="ARBA00023211"/>
    </source>
</evidence>
<keyword evidence="4 6" id="KW-0413">Isomerase</keyword>
<name>A0A517NSU1_9BACT</name>
<accession>A0A517NSU1</accession>
<evidence type="ECO:0000313" key="9">
    <source>
        <dbReference type="Proteomes" id="UP000319817"/>
    </source>
</evidence>
<dbReference type="PANTHER" id="PTHR30268:SF0">
    <property type="entry name" value="L-RHAMNOSE ISOMERASE"/>
    <property type="match status" value="1"/>
</dbReference>
<dbReference type="EC" id="5.3.1.14" evidence="6 7"/>
<dbReference type="GO" id="GO:0008740">
    <property type="term" value="F:L-rhamnose isomerase activity"/>
    <property type="evidence" value="ECO:0007669"/>
    <property type="project" value="UniProtKB-UniRule"/>
</dbReference>
<dbReference type="Pfam" id="PF06134">
    <property type="entry name" value="RhaA"/>
    <property type="match status" value="1"/>
</dbReference>
<comment type="subcellular location">
    <subcellularLocation>
        <location evidence="6">Cytoplasm</location>
    </subcellularLocation>
</comment>
<dbReference type="HAMAP" id="MF_00541">
    <property type="entry name" value="RhaA"/>
    <property type="match status" value="1"/>
</dbReference>
<organism evidence="8 9">
    <name type="scientific">Stieleria marina</name>
    <dbReference type="NCBI Taxonomy" id="1930275"/>
    <lineage>
        <taxon>Bacteria</taxon>
        <taxon>Pseudomonadati</taxon>
        <taxon>Planctomycetota</taxon>
        <taxon>Planctomycetia</taxon>
        <taxon>Pirellulales</taxon>
        <taxon>Pirellulaceae</taxon>
        <taxon>Stieleria</taxon>
    </lineage>
</organism>
<comment type="catalytic activity">
    <reaction evidence="6">
        <text>L-rhamnopyranose = L-rhamnulose</text>
        <dbReference type="Rhea" id="RHEA:23160"/>
        <dbReference type="ChEBI" id="CHEBI:17897"/>
        <dbReference type="ChEBI" id="CHEBI:62346"/>
        <dbReference type="EC" id="5.3.1.14"/>
    </reaction>
</comment>
<sequence>MTNSANIEQAFQLACEQYESLGVDVKAALDTLRRVAISVHCWQGDDVAGFEGDDGALGNGLAVTGNYPGRARTPGELRSDLELAYSLIPGKHRLNLHALYGEFDGPVDRDEIGVDHFQGWIDWSNSQGVSLDFNPSYFSHTKASDGFTLAHADSGIRQFWIDHGIACRKIAAAMGRAQGNACVNNFWVPDGYKDTPANRKAPRERLAASLDAIFAEALSPSETLDAVECKLFGIGSESYVVGSHEFYMGYAISRNKVLCLDAGHFHPTEVISDKISSALMYVPELLLHVSRGVRWDSDHVVTYSDELQAIMQEIVRGDYLDRVHIGLDFFDASINRVAAWTIGTRNALKALLAALLEPTEKLQQLEREGDFTARLARMEEQKTMPLGAIWNHYCQSSGVPVGAEWLEKVQQYEHQVMSKRSDVSAAV</sequence>
<protein>
    <recommendedName>
        <fullName evidence="6 7">L-rhamnose isomerase</fullName>
        <ecNumber evidence="6 7">5.3.1.14</ecNumber>
    </recommendedName>
</protein>
<dbReference type="Gene3D" id="3.20.20.150">
    <property type="entry name" value="Divalent-metal-dependent TIM barrel enzymes"/>
    <property type="match status" value="1"/>
</dbReference>
<gene>
    <name evidence="6 8" type="primary">rhaA</name>
    <name evidence="8" type="ORF">K239x_21380</name>
</gene>
<dbReference type="SUPFAM" id="SSF51658">
    <property type="entry name" value="Xylose isomerase-like"/>
    <property type="match status" value="1"/>
</dbReference>
<evidence type="ECO:0000256" key="1">
    <source>
        <dbReference type="ARBA" id="ARBA00022490"/>
    </source>
</evidence>
<comment type="cofactor">
    <cofactor evidence="6">
        <name>Mn(2+)</name>
        <dbReference type="ChEBI" id="CHEBI:29035"/>
    </cofactor>
    <text evidence="6">Binds 1 Mn(2+) ion per subunit.</text>
</comment>
<dbReference type="InterPro" id="IPR036237">
    <property type="entry name" value="Xyl_isomerase-like_sf"/>
</dbReference>
<keyword evidence="5 6" id="KW-0684">Rhamnose metabolism</keyword>
<dbReference type="GO" id="GO:0005737">
    <property type="term" value="C:cytoplasm"/>
    <property type="evidence" value="ECO:0007669"/>
    <property type="project" value="UniProtKB-SubCell"/>
</dbReference>
<comment type="similarity">
    <text evidence="6">Belongs to the rhamnose isomerase family.</text>
</comment>
<evidence type="ECO:0000256" key="4">
    <source>
        <dbReference type="ARBA" id="ARBA00023235"/>
    </source>
</evidence>
<evidence type="ECO:0000313" key="8">
    <source>
        <dbReference type="EMBL" id="QDT10183.1"/>
    </source>
</evidence>
<feature type="binding site" evidence="6">
    <location>
        <position position="298"/>
    </location>
    <ligand>
        <name>Mn(2+)</name>
        <dbReference type="ChEBI" id="CHEBI:29035"/>
    </ligand>
</feature>
<feature type="binding site" evidence="6">
    <location>
        <position position="296"/>
    </location>
    <ligand>
        <name>Mn(2+)</name>
        <dbReference type="ChEBI" id="CHEBI:29035"/>
    </ligand>
</feature>
<evidence type="ECO:0000256" key="6">
    <source>
        <dbReference type="HAMAP-Rule" id="MF_00541"/>
    </source>
</evidence>
<dbReference type="AlphaFoldDB" id="A0A517NSU1"/>
<dbReference type="EMBL" id="CP036526">
    <property type="protein sequence ID" value="QDT10183.1"/>
    <property type="molecule type" value="Genomic_DNA"/>
</dbReference>
<keyword evidence="9" id="KW-1185">Reference proteome</keyword>
<keyword evidence="3 6" id="KW-0464">Manganese</keyword>
<dbReference type="Proteomes" id="UP000319817">
    <property type="component" value="Chromosome"/>
</dbReference>
<evidence type="ECO:0000256" key="5">
    <source>
        <dbReference type="ARBA" id="ARBA00023308"/>
    </source>
</evidence>
<comment type="function">
    <text evidence="6">Catalyzes the interconversion of L-rhamnose and L-rhamnulose.</text>
</comment>
<dbReference type="GO" id="GO:0030145">
    <property type="term" value="F:manganese ion binding"/>
    <property type="evidence" value="ECO:0007669"/>
    <property type="project" value="UniProtKB-UniRule"/>
</dbReference>
<dbReference type="InterPro" id="IPR050337">
    <property type="entry name" value="L-rhamnose_isomerase"/>
</dbReference>
<dbReference type="PANTHER" id="PTHR30268">
    <property type="entry name" value="L-RHAMNOSE ISOMERASE"/>
    <property type="match status" value="1"/>
</dbReference>
<keyword evidence="2 6" id="KW-0479">Metal-binding</keyword>
<dbReference type="RefSeq" id="WP_145417703.1">
    <property type="nucleotide sequence ID" value="NZ_CP036526.1"/>
</dbReference>
<dbReference type="GO" id="GO:0019301">
    <property type="term" value="P:rhamnose catabolic process"/>
    <property type="evidence" value="ECO:0007669"/>
    <property type="project" value="UniProtKB-UniRule"/>
</dbReference>
<dbReference type="OrthoDB" id="9766697at2"/>
<dbReference type="NCBIfam" id="NF002203">
    <property type="entry name" value="PRK01076.1"/>
    <property type="match status" value="1"/>
</dbReference>
<evidence type="ECO:0000256" key="2">
    <source>
        <dbReference type="ARBA" id="ARBA00022723"/>
    </source>
</evidence>
<dbReference type="UniPathway" id="UPA00541">
    <property type="reaction ID" value="UER00601"/>
</dbReference>
<dbReference type="GO" id="GO:0019324">
    <property type="term" value="P:L-lyxose metabolic process"/>
    <property type="evidence" value="ECO:0007669"/>
    <property type="project" value="TreeGrafter"/>
</dbReference>
<reference evidence="8 9" key="1">
    <citation type="submission" date="2019-02" db="EMBL/GenBank/DDBJ databases">
        <title>Deep-cultivation of Planctomycetes and their phenomic and genomic characterization uncovers novel biology.</title>
        <authorList>
            <person name="Wiegand S."/>
            <person name="Jogler M."/>
            <person name="Boedeker C."/>
            <person name="Pinto D."/>
            <person name="Vollmers J."/>
            <person name="Rivas-Marin E."/>
            <person name="Kohn T."/>
            <person name="Peeters S.H."/>
            <person name="Heuer A."/>
            <person name="Rast P."/>
            <person name="Oberbeckmann S."/>
            <person name="Bunk B."/>
            <person name="Jeske O."/>
            <person name="Meyerdierks A."/>
            <person name="Storesund J.E."/>
            <person name="Kallscheuer N."/>
            <person name="Luecker S."/>
            <person name="Lage O.M."/>
            <person name="Pohl T."/>
            <person name="Merkel B.J."/>
            <person name="Hornburger P."/>
            <person name="Mueller R.-W."/>
            <person name="Bruemmer F."/>
            <person name="Labrenz M."/>
            <person name="Spormann A.M."/>
            <person name="Op den Camp H."/>
            <person name="Overmann J."/>
            <person name="Amann R."/>
            <person name="Jetten M.S.M."/>
            <person name="Mascher T."/>
            <person name="Medema M.H."/>
            <person name="Devos D.P."/>
            <person name="Kaster A.-K."/>
            <person name="Ovreas L."/>
            <person name="Rohde M."/>
            <person name="Galperin M.Y."/>
            <person name="Jogler C."/>
        </authorList>
    </citation>
    <scope>NUCLEOTIDE SEQUENCE [LARGE SCALE GENOMIC DNA]</scope>
    <source>
        <strain evidence="8 9">K23_9</strain>
    </source>
</reference>
<comment type="pathway">
    <text evidence="6">Carbohydrate degradation; L-rhamnose degradation; glycerone phosphate from L-rhamnose: step 1/3.</text>
</comment>
<evidence type="ECO:0000256" key="7">
    <source>
        <dbReference type="NCBIfam" id="TIGR01748"/>
    </source>
</evidence>
<feature type="binding site" evidence="6">
    <location>
        <position position="264"/>
    </location>
    <ligand>
        <name>Mn(2+)</name>
        <dbReference type="ChEBI" id="CHEBI:29035"/>
    </ligand>
</feature>
<proteinExistence type="inferred from homology"/>